<proteinExistence type="predicted"/>
<organism evidence="2 3">
    <name type="scientific">Datura stramonium</name>
    <name type="common">Jimsonweed</name>
    <name type="synonym">Common thornapple</name>
    <dbReference type="NCBI Taxonomy" id="4076"/>
    <lineage>
        <taxon>Eukaryota</taxon>
        <taxon>Viridiplantae</taxon>
        <taxon>Streptophyta</taxon>
        <taxon>Embryophyta</taxon>
        <taxon>Tracheophyta</taxon>
        <taxon>Spermatophyta</taxon>
        <taxon>Magnoliopsida</taxon>
        <taxon>eudicotyledons</taxon>
        <taxon>Gunneridae</taxon>
        <taxon>Pentapetalae</taxon>
        <taxon>asterids</taxon>
        <taxon>lamiids</taxon>
        <taxon>Solanales</taxon>
        <taxon>Solanaceae</taxon>
        <taxon>Solanoideae</taxon>
        <taxon>Datureae</taxon>
        <taxon>Datura</taxon>
    </lineage>
</organism>
<feature type="non-terminal residue" evidence="2">
    <location>
        <position position="1"/>
    </location>
</feature>
<protein>
    <submittedName>
        <fullName evidence="2">Uncharacterized protein</fullName>
    </submittedName>
</protein>
<keyword evidence="3" id="KW-1185">Reference proteome</keyword>
<sequence>QHLIHDKGTLPGDTMSNPKNDNHCMAITTRSGRVLGPVEEIKDEGSEDGEESLLKSVVADKSVVINVDPEEMEKHH</sequence>
<gene>
    <name evidence="2" type="ORF">HAX54_013037</name>
</gene>
<evidence type="ECO:0000313" key="2">
    <source>
        <dbReference type="EMBL" id="MCD7472098.1"/>
    </source>
</evidence>
<dbReference type="Proteomes" id="UP000823775">
    <property type="component" value="Unassembled WGS sequence"/>
</dbReference>
<feature type="non-terminal residue" evidence="2">
    <location>
        <position position="76"/>
    </location>
</feature>
<comment type="caution">
    <text evidence="2">The sequence shown here is derived from an EMBL/GenBank/DDBJ whole genome shotgun (WGS) entry which is preliminary data.</text>
</comment>
<reference evidence="2 3" key="1">
    <citation type="journal article" date="2021" name="BMC Genomics">
        <title>Datura genome reveals duplications of psychoactive alkaloid biosynthetic genes and high mutation rate following tissue culture.</title>
        <authorList>
            <person name="Rajewski A."/>
            <person name="Carter-House D."/>
            <person name="Stajich J."/>
            <person name="Litt A."/>
        </authorList>
    </citation>
    <scope>NUCLEOTIDE SEQUENCE [LARGE SCALE GENOMIC DNA]</scope>
    <source>
        <strain evidence="2">AR-01</strain>
    </source>
</reference>
<name>A0ABS8TMN1_DATST</name>
<evidence type="ECO:0000313" key="3">
    <source>
        <dbReference type="Proteomes" id="UP000823775"/>
    </source>
</evidence>
<dbReference type="EMBL" id="JACEIK010001775">
    <property type="protein sequence ID" value="MCD7472098.1"/>
    <property type="molecule type" value="Genomic_DNA"/>
</dbReference>
<accession>A0ABS8TMN1</accession>
<feature type="region of interest" description="Disordered" evidence="1">
    <location>
        <begin position="1"/>
        <end position="23"/>
    </location>
</feature>
<evidence type="ECO:0000256" key="1">
    <source>
        <dbReference type="SAM" id="MobiDB-lite"/>
    </source>
</evidence>